<evidence type="ECO:0000313" key="2">
    <source>
        <dbReference type="EMBL" id="GFS34177.1"/>
    </source>
</evidence>
<proteinExistence type="predicted"/>
<keyword evidence="3" id="KW-1185">Reference proteome</keyword>
<name>A0A8X6I866_9ARAC</name>
<comment type="caution">
    <text evidence="2">The sequence shown here is derived from an EMBL/GenBank/DDBJ whole genome shotgun (WGS) entry which is preliminary data.</text>
</comment>
<protein>
    <submittedName>
        <fullName evidence="2">Uncharacterized protein</fullName>
    </submittedName>
</protein>
<dbReference type="AlphaFoldDB" id="A0A8X6I866"/>
<reference evidence="2" key="1">
    <citation type="submission" date="2020-08" db="EMBL/GenBank/DDBJ databases">
        <title>Multicomponent nature underlies the extraordinary mechanical properties of spider dragline silk.</title>
        <authorList>
            <person name="Kono N."/>
            <person name="Nakamura H."/>
            <person name="Mori M."/>
            <person name="Yoshida Y."/>
            <person name="Ohtoshi R."/>
            <person name="Malay A.D."/>
            <person name="Moran D.A.P."/>
            <person name="Tomita M."/>
            <person name="Numata K."/>
            <person name="Arakawa K."/>
        </authorList>
    </citation>
    <scope>NUCLEOTIDE SEQUENCE</scope>
</reference>
<accession>A0A8X6I866</accession>
<feature type="region of interest" description="Disordered" evidence="1">
    <location>
        <begin position="48"/>
        <end position="87"/>
    </location>
</feature>
<evidence type="ECO:0000313" key="3">
    <source>
        <dbReference type="Proteomes" id="UP000886998"/>
    </source>
</evidence>
<dbReference type="Proteomes" id="UP000886998">
    <property type="component" value="Unassembled WGS sequence"/>
</dbReference>
<organism evidence="2 3">
    <name type="scientific">Trichonephila inaurata madagascariensis</name>
    <dbReference type="NCBI Taxonomy" id="2747483"/>
    <lineage>
        <taxon>Eukaryota</taxon>
        <taxon>Metazoa</taxon>
        <taxon>Ecdysozoa</taxon>
        <taxon>Arthropoda</taxon>
        <taxon>Chelicerata</taxon>
        <taxon>Arachnida</taxon>
        <taxon>Araneae</taxon>
        <taxon>Araneomorphae</taxon>
        <taxon>Entelegynae</taxon>
        <taxon>Araneoidea</taxon>
        <taxon>Nephilidae</taxon>
        <taxon>Trichonephila</taxon>
        <taxon>Trichonephila inaurata</taxon>
    </lineage>
</organism>
<gene>
    <name evidence="2" type="ORF">TNIN_222211</name>
</gene>
<dbReference type="EMBL" id="BMAV01024567">
    <property type="protein sequence ID" value="GFS34177.1"/>
    <property type="molecule type" value="Genomic_DNA"/>
</dbReference>
<sequence length="87" mass="10265">MLFLDWYTGTFHFCSKALYDENCIIVLKPTKGPRRPNKRHWKIQQKALEDLTKGPGRSNKRSWKIQQKALEDPTKGPGRSNKRPWKI</sequence>
<evidence type="ECO:0000256" key="1">
    <source>
        <dbReference type="SAM" id="MobiDB-lite"/>
    </source>
</evidence>